<organism evidence="1 2">
    <name type="scientific">Amycolatopsis carbonis</name>
    <dbReference type="NCBI Taxonomy" id="715471"/>
    <lineage>
        <taxon>Bacteria</taxon>
        <taxon>Bacillati</taxon>
        <taxon>Actinomycetota</taxon>
        <taxon>Actinomycetes</taxon>
        <taxon>Pseudonocardiales</taxon>
        <taxon>Pseudonocardiaceae</taxon>
        <taxon>Amycolatopsis</taxon>
    </lineage>
</organism>
<evidence type="ECO:0000313" key="1">
    <source>
        <dbReference type="EMBL" id="WIX76931.1"/>
    </source>
</evidence>
<dbReference type="KEGG" id="acab:QRX50_36745"/>
<dbReference type="Proteomes" id="UP001236014">
    <property type="component" value="Chromosome"/>
</dbReference>
<accession>A0A9Y2MSR3</accession>
<dbReference type="RefSeq" id="WP_285967678.1">
    <property type="nucleotide sequence ID" value="NZ_CP127294.1"/>
</dbReference>
<reference evidence="1 2" key="1">
    <citation type="submission" date="2023-06" db="EMBL/GenBank/DDBJ databases">
        <authorList>
            <person name="Oyuntsetseg B."/>
            <person name="Kim S.B."/>
        </authorList>
    </citation>
    <scope>NUCLEOTIDE SEQUENCE [LARGE SCALE GENOMIC DNA]</scope>
    <source>
        <strain evidence="1 2">2-15</strain>
    </source>
</reference>
<keyword evidence="2" id="KW-1185">Reference proteome</keyword>
<sequence>MIEVHTGGSRTEAGSVGGLDGVVLGIVPDDGDSTLSDAEFAATPAATCTSVGGLGTVTVSGADLDRRYWVTQVSAPSGWIVNRRFARA</sequence>
<name>A0A9Y2MSR3_9PSEU</name>
<gene>
    <name evidence="1" type="ORF">QRX50_36745</name>
</gene>
<protein>
    <submittedName>
        <fullName evidence="1">Uncharacterized protein</fullName>
    </submittedName>
</protein>
<dbReference type="AlphaFoldDB" id="A0A9Y2MSR3"/>
<proteinExistence type="predicted"/>
<evidence type="ECO:0000313" key="2">
    <source>
        <dbReference type="Proteomes" id="UP001236014"/>
    </source>
</evidence>
<dbReference type="EMBL" id="CP127294">
    <property type="protein sequence ID" value="WIX76931.1"/>
    <property type="molecule type" value="Genomic_DNA"/>
</dbReference>